<feature type="domain" description="Thioredoxin" evidence="9">
    <location>
        <begin position="271"/>
        <end position="387"/>
    </location>
</feature>
<keyword evidence="6 8" id="KW-1133">Transmembrane helix</keyword>
<dbReference type="Proteomes" id="UP000001935">
    <property type="component" value="Chromosome"/>
</dbReference>
<feature type="transmembrane region" description="Helical" evidence="8">
    <location>
        <begin position="166"/>
        <end position="187"/>
    </location>
</feature>
<protein>
    <submittedName>
        <fullName evidence="10">Cytochrome c biogenesis protein</fullName>
    </submittedName>
</protein>
<feature type="transmembrane region" description="Helical" evidence="8">
    <location>
        <begin position="84"/>
        <end position="106"/>
    </location>
</feature>
<accession>Q2IJT2</accession>
<feature type="transmembrane region" description="Helical" evidence="8">
    <location>
        <begin position="207"/>
        <end position="226"/>
    </location>
</feature>
<name>Q2IJT2_ANADE</name>
<feature type="transmembrane region" description="Helical" evidence="8">
    <location>
        <begin position="126"/>
        <end position="154"/>
    </location>
</feature>
<dbReference type="EMBL" id="CP000251">
    <property type="protein sequence ID" value="ABC81916.1"/>
    <property type="molecule type" value="Genomic_DNA"/>
</dbReference>
<evidence type="ECO:0000259" key="9">
    <source>
        <dbReference type="PROSITE" id="PS51352"/>
    </source>
</evidence>
<sequence length="402" mass="40220">MGFDLPGLFGAGILTFASPCVLPLVPVYLSLLGGASVDALRRGERPRGLVPSAIAFSLGLAAVFVALGAGASAAGEALSAHRDALLAVSGALVVALGLKVLGVLRLPALDVERRPWLARVRPGGSLAASFAFGGAFALGWTPCVGPVLGSVLTWTASAGASPARGALYLGTYAAGLVTPLVLTAVFAGRALGWLDRLKRQLPRLEKATGLLLVGAGILLASDRLMLLMPRAGGGAPAEQVAAGVPAVPAVPSTPSVAAAKPDAAGEPAVCTDASSAACAVAVPDAAGAAPAQLAPRHGPALVEIVSRSCPVCRRMEPVVAAAEHGCPGARVERHTVETPEGAALARAHRVVAVPTFLALDGAGREVQRLVGEQPLETLVDALQRLSGRLCQAAPAAPRPAAG</sequence>
<dbReference type="PANTHER" id="PTHR31272">
    <property type="entry name" value="CYTOCHROME C-TYPE BIOGENESIS PROTEIN HI_1454-RELATED"/>
    <property type="match status" value="1"/>
</dbReference>
<keyword evidence="5" id="KW-0201">Cytochrome c-type biogenesis</keyword>
<dbReference type="CDD" id="cd02947">
    <property type="entry name" value="TRX_family"/>
    <property type="match status" value="1"/>
</dbReference>
<evidence type="ECO:0000256" key="6">
    <source>
        <dbReference type="ARBA" id="ARBA00022989"/>
    </source>
</evidence>
<evidence type="ECO:0000256" key="7">
    <source>
        <dbReference type="ARBA" id="ARBA00023136"/>
    </source>
</evidence>
<dbReference type="InterPro" id="IPR013766">
    <property type="entry name" value="Thioredoxin_domain"/>
</dbReference>
<evidence type="ECO:0000256" key="4">
    <source>
        <dbReference type="ARBA" id="ARBA00022692"/>
    </source>
</evidence>
<comment type="similarity">
    <text evidence="2">Belongs to the DsbD family.</text>
</comment>
<evidence type="ECO:0000256" key="8">
    <source>
        <dbReference type="SAM" id="Phobius"/>
    </source>
</evidence>
<dbReference type="RefSeq" id="WP_011421198.1">
    <property type="nucleotide sequence ID" value="NC_007760.1"/>
</dbReference>
<dbReference type="InterPro" id="IPR051790">
    <property type="entry name" value="Cytochrome_c-biogenesis_DsbD"/>
</dbReference>
<dbReference type="OrthoDB" id="9803065at2"/>
<feature type="transmembrane region" description="Helical" evidence="8">
    <location>
        <begin position="7"/>
        <end position="29"/>
    </location>
</feature>
<dbReference type="GO" id="GO:0017004">
    <property type="term" value="P:cytochrome complex assembly"/>
    <property type="evidence" value="ECO:0007669"/>
    <property type="project" value="UniProtKB-KW"/>
</dbReference>
<dbReference type="KEGG" id="ade:Adeh_2146"/>
<dbReference type="Pfam" id="PF02683">
    <property type="entry name" value="DsbD_TM"/>
    <property type="match status" value="1"/>
</dbReference>
<dbReference type="PROSITE" id="PS51352">
    <property type="entry name" value="THIOREDOXIN_2"/>
    <property type="match status" value="1"/>
</dbReference>
<dbReference type="Gene3D" id="3.40.30.10">
    <property type="entry name" value="Glutaredoxin"/>
    <property type="match status" value="1"/>
</dbReference>
<evidence type="ECO:0000256" key="2">
    <source>
        <dbReference type="ARBA" id="ARBA00006143"/>
    </source>
</evidence>
<keyword evidence="4 8" id="KW-0812">Transmembrane</keyword>
<dbReference type="eggNOG" id="COG0526">
    <property type="taxonomic scope" value="Bacteria"/>
</dbReference>
<proteinExistence type="inferred from homology"/>
<evidence type="ECO:0000256" key="5">
    <source>
        <dbReference type="ARBA" id="ARBA00022748"/>
    </source>
</evidence>
<dbReference type="HOGENOM" id="CLU_690096_0_0_7"/>
<organism evidence="10 11">
    <name type="scientific">Anaeromyxobacter dehalogenans (strain 2CP-C)</name>
    <dbReference type="NCBI Taxonomy" id="290397"/>
    <lineage>
        <taxon>Bacteria</taxon>
        <taxon>Pseudomonadati</taxon>
        <taxon>Myxococcota</taxon>
        <taxon>Myxococcia</taxon>
        <taxon>Myxococcales</taxon>
        <taxon>Cystobacterineae</taxon>
        <taxon>Anaeromyxobacteraceae</taxon>
        <taxon>Anaeromyxobacter</taxon>
    </lineage>
</organism>
<keyword evidence="7 8" id="KW-0472">Membrane</keyword>
<reference evidence="10" key="1">
    <citation type="submission" date="2006-01" db="EMBL/GenBank/DDBJ databases">
        <title>Complete sequence of Anaeromyxobacter dehalogenans 2CP-C.</title>
        <authorList>
            <consortium name="US DOE Joint Genome Institute"/>
            <person name="Copeland A."/>
            <person name="Lucas S."/>
            <person name="Lapidus A."/>
            <person name="Barry K."/>
            <person name="Detter J.C."/>
            <person name="Glavina T."/>
            <person name="Hammon N."/>
            <person name="Israni S."/>
            <person name="Pitluck S."/>
            <person name="Brettin T."/>
            <person name="Bruce D."/>
            <person name="Han C."/>
            <person name="Tapia R."/>
            <person name="Gilna P."/>
            <person name="Kiss H."/>
            <person name="Schmutz J."/>
            <person name="Larimer F."/>
            <person name="Land M."/>
            <person name="Kyrpides N."/>
            <person name="Anderson I."/>
            <person name="Sanford R.A."/>
            <person name="Ritalahti K.M."/>
            <person name="Thomas H.S."/>
            <person name="Kirby J.R."/>
            <person name="Zhulin I.B."/>
            <person name="Loeffler F.E."/>
            <person name="Richardson P."/>
        </authorList>
    </citation>
    <scope>NUCLEOTIDE SEQUENCE</scope>
    <source>
        <strain evidence="10">2CP-C</strain>
    </source>
</reference>
<dbReference type="PANTHER" id="PTHR31272:SF4">
    <property type="entry name" value="CYTOCHROME C-TYPE BIOGENESIS PROTEIN HI_1454-RELATED"/>
    <property type="match status" value="1"/>
</dbReference>
<evidence type="ECO:0000256" key="1">
    <source>
        <dbReference type="ARBA" id="ARBA00004651"/>
    </source>
</evidence>
<dbReference type="eggNOG" id="COG0785">
    <property type="taxonomic scope" value="Bacteria"/>
</dbReference>
<evidence type="ECO:0000256" key="3">
    <source>
        <dbReference type="ARBA" id="ARBA00022475"/>
    </source>
</evidence>
<feature type="transmembrane region" description="Helical" evidence="8">
    <location>
        <begin position="49"/>
        <end position="72"/>
    </location>
</feature>
<dbReference type="STRING" id="290397.Adeh_2146"/>
<dbReference type="Pfam" id="PF00085">
    <property type="entry name" value="Thioredoxin"/>
    <property type="match status" value="1"/>
</dbReference>
<evidence type="ECO:0000313" key="10">
    <source>
        <dbReference type="EMBL" id="ABC81916.1"/>
    </source>
</evidence>
<evidence type="ECO:0000313" key="11">
    <source>
        <dbReference type="Proteomes" id="UP000001935"/>
    </source>
</evidence>
<dbReference type="AlphaFoldDB" id="Q2IJT2"/>
<dbReference type="SUPFAM" id="SSF52833">
    <property type="entry name" value="Thioredoxin-like"/>
    <property type="match status" value="1"/>
</dbReference>
<dbReference type="InterPro" id="IPR003834">
    <property type="entry name" value="Cyt_c_assmbl_TM_dom"/>
</dbReference>
<gene>
    <name evidence="10" type="ordered locus">Adeh_2146</name>
</gene>
<dbReference type="InterPro" id="IPR036249">
    <property type="entry name" value="Thioredoxin-like_sf"/>
</dbReference>
<dbReference type="GO" id="GO:0005886">
    <property type="term" value="C:plasma membrane"/>
    <property type="evidence" value="ECO:0007669"/>
    <property type="project" value="UniProtKB-SubCell"/>
</dbReference>
<keyword evidence="3" id="KW-1003">Cell membrane</keyword>
<comment type="subcellular location">
    <subcellularLocation>
        <location evidence="1">Cell membrane</location>
        <topology evidence="1">Multi-pass membrane protein</topology>
    </subcellularLocation>
</comment>